<evidence type="ECO:0000256" key="8">
    <source>
        <dbReference type="ARBA" id="ARBA00022801"/>
    </source>
</evidence>
<feature type="region of interest" description="Disordered" evidence="13">
    <location>
        <begin position="660"/>
        <end position="712"/>
    </location>
</feature>
<proteinExistence type="inferred from homology"/>
<keyword evidence="11" id="KW-0464">Manganese</keyword>
<comment type="cofactor">
    <cofactor evidence="1">
        <name>Mn(2+)</name>
        <dbReference type="ChEBI" id="CHEBI:29035"/>
    </cofactor>
</comment>
<evidence type="ECO:0000313" key="16">
    <source>
        <dbReference type="Proteomes" id="UP000828390"/>
    </source>
</evidence>
<name>A0A9D4DSW9_DREPO</name>
<feature type="compositionally biased region" description="Polar residues" evidence="13">
    <location>
        <begin position="570"/>
        <end position="584"/>
    </location>
</feature>
<dbReference type="SMART" id="SM01124">
    <property type="entry name" value="DBR1"/>
    <property type="match status" value="1"/>
</dbReference>
<evidence type="ECO:0000256" key="12">
    <source>
        <dbReference type="ARBA" id="ARBA00023242"/>
    </source>
</evidence>
<dbReference type="InterPro" id="IPR004843">
    <property type="entry name" value="Calcineurin-like_PHP"/>
</dbReference>
<evidence type="ECO:0000256" key="1">
    <source>
        <dbReference type="ARBA" id="ARBA00001936"/>
    </source>
</evidence>
<evidence type="ECO:0000256" key="6">
    <source>
        <dbReference type="ARBA" id="ARBA00022664"/>
    </source>
</evidence>
<dbReference type="Pfam" id="PF05011">
    <property type="entry name" value="DBR1"/>
    <property type="match status" value="1"/>
</dbReference>
<evidence type="ECO:0000256" key="7">
    <source>
        <dbReference type="ARBA" id="ARBA00022723"/>
    </source>
</evidence>
<dbReference type="PANTHER" id="PTHR12849:SF0">
    <property type="entry name" value="LARIAT DEBRANCHING ENZYME"/>
    <property type="match status" value="1"/>
</dbReference>
<comment type="cofactor">
    <cofactor evidence="2">
        <name>Zn(2+)</name>
        <dbReference type="ChEBI" id="CHEBI:29105"/>
    </cofactor>
</comment>
<keyword evidence="16" id="KW-1185">Reference proteome</keyword>
<dbReference type="InterPro" id="IPR041816">
    <property type="entry name" value="Dbr1_N"/>
</dbReference>
<evidence type="ECO:0000256" key="11">
    <source>
        <dbReference type="ARBA" id="ARBA00023211"/>
    </source>
</evidence>
<reference evidence="15" key="2">
    <citation type="submission" date="2020-11" db="EMBL/GenBank/DDBJ databases">
        <authorList>
            <person name="McCartney M.A."/>
            <person name="Auch B."/>
            <person name="Kono T."/>
            <person name="Mallez S."/>
            <person name="Becker A."/>
            <person name="Gohl D.M."/>
            <person name="Silverstein K.A.T."/>
            <person name="Koren S."/>
            <person name="Bechman K.B."/>
            <person name="Herman A."/>
            <person name="Abrahante J.E."/>
            <person name="Garbe J."/>
        </authorList>
    </citation>
    <scope>NUCLEOTIDE SEQUENCE</scope>
    <source>
        <strain evidence="15">Duluth1</strain>
        <tissue evidence="15">Whole animal</tissue>
    </source>
</reference>
<dbReference type="PANTHER" id="PTHR12849">
    <property type="entry name" value="RNA LARIAT DEBRANCHING ENZYME"/>
    <property type="match status" value="1"/>
</dbReference>
<evidence type="ECO:0000259" key="14">
    <source>
        <dbReference type="SMART" id="SM01124"/>
    </source>
</evidence>
<evidence type="ECO:0000313" key="15">
    <source>
        <dbReference type="EMBL" id="KAH3754035.1"/>
    </source>
</evidence>
<feature type="domain" description="Lariat debranching enzyme C-terminal" evidence="14">
    <location>
        <begin position="235"/>
        <end position="378"/>
    </location>
</feature>
<dbReference type="GO" id="GO:0008419">
    <property type="term" value="F:RNA lariat debranching enzyme activity"/>
    <property type="evidence" value="ECO:0007669"/>
    <property type="project" value="UniProtKB-ARBA"/>
</dbReference>
<dbReference type="GO" id="GO:0005634">
    <property type="term" value="C:nucleus"/>
    <property type="evidence" value="ECO:0007669"/>
    <property type="project" value="UniProtKB-SubCell"/>
</dbReference>
<accession>A0A9D4DSW9</accession>
<comment type="cofactor">
    <cofactor evidence="3">
        <name>Fe(2+)</name>
        <dbReference type="ChEBI" id="CHEBI:29033"/>
    </cofactor>
</comment>
<dbReference type="Pfam" id="PF00149">
    <property type="entry name" value="Metallophos"/>
    <property type="match status" value="1"/>
</dbReference>
<evidence type="ECO:0000256" key="10">
    <source>
        <dbReference type="ARBA" id="ARBA00023004"/>
    </source>
</evidence>
<keyword evidence="7" id="KW-0479">Metal-binding</keyword>
<dbReference type="GO" id="GO:0046872">
    <property type="term" value="F:metal ion binding"/>
    <property type="evidence" value="ECO:0007669"/>
    <property type="project" value="UniProtKB-KW"/>
</dbReference>
<dbReference type="InterPro" id="IPR007708">
    <property type="entry name" value="DBR1_C"/>
</dbReference>
<feature type="region of interest" description="Disordered" evidence="13">
    <location>
        <begin position="391"/>
        <end position="414"/>
    </location>
</feature>
<dbReference type="AlphaFoldDB" id="A0A9D4DSW9"/>
<evidence type="ECO:0000256" key="13">
    <source>
        <dbReference type="SAM" id="MobiDB-lite"/>
    </source>
</evidence>
<dbReference type="FunFam" id="3.60.21.10:FF:000035">
    <property type="entry name" value="Lariat debranching enzyme"/>
    <property type="match status" value="1"/>
</dbReference>
<dbReference type="SUPFAM" id="SSF56300">
    <property type="entry name" value="Metallo-dependent phosphatases"/>
    <property type="match status" value="1"/>
</dbReference>
<dbReference type="EMBL" id="JAIWYP010000010">
    <property type="protein sequence ID" value="KAH3754035.1"/>
    <property type="molecule type" value="Genomic_DNA"/>
</dbReference>
<dbReference type="OrthoDB" id="407609at2759"/>
<protein>
    <recommendedName>
        <fullName evidence="14">Lariat debranching enzyme C-terminal domain-containing protein</fullName>
    </recommendedName>
</protein>
<evidence type="ECO:0000256" key="5">
    <source>
        <dbReference type="ARBA" id="ARBA00006045"/>
    </source>
</evidence>
<dbReference type="InterPro" id="IPR029052">
    <property type="entry name" value="Metallo-depent_PP-like"/>
</dbReference>
<comment type="caution">
    <text evidence="15">The sequence shown here is derived from an EMBL/GenBank/DDBJ whole genome shotgun (WGS) entry which is preliminary data.</text>
</comment>
<comment type="similarity">
    <text evidence="5">Belongs to the lariat debranching enzyme family.</text>
</comment>
<evidence type="ECO:0000256" key="4">
    <source>
        <dbReference type="ARBA" id="ARBA00004123"/>
    </source>
</evidence>
<evidence type="ECO:0000256" key="2">
    <source>
        <dbReference type="ARBA" id="ARBA00001947"/>
    </source>
</evidence>
<comment type="subcellular location">
    <subcellularLocation>
        <location evidence="4">Nucleus</location>
    </subcellularLocation>
</comment>
<feature type="compositionally biased region" description="Acidic residues" evidence="13">
    <location>
        <begin position="404"/>
        <end position="414"/>
    </location>
</feature>
<reference evidence="15" key="1">
    <citation type="journal article" date="2019" name="bioRxiv">
        <title>The Genome of the Zebra Mussel, Dreissena polymorpha: A Resource for Invasive Species Research.</title>
        <authorList>
            <person name="McCartney M.A."/>
            <person name="Auch B."/>
            <person name="Kono T."/>
            <person name="Mallez S."/>
            <person name="Zhang Y."/>
            <person name="Obille A."/>
            <person name="Becker A."/>
            <person name="Abrahante J.E."/>
            <person name="Garbe J."/>
            <person name="Badalamenti J.P."/>
            <person name="Herman A."/>
            <person name="Mangelson H."/>
            <person name="Liachko I."/>
            <person name="Sullivan S."/>
            <person name="Sone E.D."/>
            <person name="Koren S."/>
            <person name="Silverstein K.A.T."/>
            <person name="Beckman K.B."/>
            <person name="Gohl D.M."/>
        </authorList>
    </citation>
    <scope>NUCLEOTIDE SEQUENCE</scope>
    <source>
        <strain evidence="15">Duluth1</strain>
        <tissue evidence="15">Whole animal</tissue>
    </source>
</reference>
<dbReference type="Proteomes" id="UP000828390">
    <property type="component" value="Unassembled WGS sequence"/>
</dbReference>
<keyword evidence="9" id="KW-0862">Zinc</keyword>
<evidence type="ECO:0000256" key="3">
    <source>
        <dbReference type="ARBA" id="ARBA00001954"/>
    </source>
</evidence>
<dbReference type="Gene3D" id="3.60.21.10">
    <property type="match status" value="1"/>
</dbReference>
<evidence type="ECO:0000256" key="9">
    <source>
        <dbReference type="ARBA" id="ARBA00022833"/>
    </source>
</evidence>
<feature type="compositionally biased region" description="Basic and acidic residues" evidence="13">
    <location>
        <begin position="661"/>
        <end position="688"/>
    </location>
</feature>
<keyword evidence="8" id="KW-0378">Hydrolase</keyword>
<dbReference type="CDD" id="cd00844">
    <property type="entry name" value="MPP_Dbr1_N"/>
    <property type="match status" value="1"/>
</dbReference>
<dbReference type="GO" id="GO:0000398">
    <property type="term" value="P:mRNA splicing, via spliceosome"/>
    <property type="evidence" value="ECO:0007669"/>
    <property type="project" value="TreeGrafter"/>
</dbReference>
<organism evidence="15 16">
    <name type="scientific">Dreissena polymorpha</name>
    <name type="common">Zebra mussel</name>
    <name type="synonym">Mytilus polymorpha</name>
    <dbReference type="NCBI Taxonomy" id="45954"/>
    <lineage>
        <taxon>Eukaryota</taxon>
        <taxon>Metazoa</taxon>
        <taxon>Spiralia</taxon>
        <taxon>Lophotrochozoa</taxon>
        <taxon>Mollusca</taxon>
        <taxon>Bivalvia</taxon>
        <taxon>Autobranchia</taxon>
        <taxon>Heteroconchia</taxon>
        <taxon>Euheterodonta</taxon>
        <taxon>Imparidentia</taxon>
        <taxon>Neoheterodontei</taxon>
        <taxon>Myida</taxon>
        <taxon>Dreissenoidea</taxon>
        <taxon>Dreissenidae</taxon>
        <taxon>Dreissena</taxon>
    </lineage>
</organism>
<keyword evidence="6" id="KW-0507">mRNA processing</keyword>
<sequence>MKIAVEGCCHGELDAIYQTLELLEQKNNIKVDLLLICGDFQAVRNMADMDCMAVPQKYKQMNTFYKYYSGEKVAPVLTVFIGGNHEASNYMQELPYGGWVAPKIYYMGYANVIQIAGIRIGGMSGIFKGKDYNRGHFEHPPYSEDSKRSAYHVRNVDVYRLKQVKQPIDIFLSHDWPKGVHKYGDTHRLLKRKKFLQEEIEQDRLGNPAAADLLYLLQPAYWFSAHLHVKFPAVVKHSNPPDVKITKFLSLDKCLPRRQFLQVVDVPHDASKPMKLQLDAEWLAILKLTNHLLNISRNPSYPGSLPGERKDFSPTPKELQNVMDDFGGNLDIPDNFAQTVPVFDPEKSKKQNQMPPPQTQINPQTTLLCSMLDLTDPNAVFLGKDSTLNLPEDADGVDNAAESDGTDDVDEDYESEPSFISLSGSEQSFTDQSFSILSASNESCLSIGQANDSIASLGNADEIKIDDEDDDDDDDGVKQITAVTAGYYNENTSIANESMSPLLSRKRLSLSEKLEKCKSSDNLNDTQEIHDEDENEFAAIIAAQKEHNSSIEQLSPKKSKTDSEAVDGNLSKNSSSSLDCQSLEISDDDPELREMLRAQKDAVNNSGESEVIEVSVECEDPELQEIVAAQKKNQKEIDCVPELQRDFDLQKPCVQSSPIVKMEERFHSDDGVGDRGSGKRTEMQKMEVKSPAAKKFKRRNQDLYVNEENEEF</sequence>
<keyword evidence="12" id="KW-0539">Nucleus</keyword>
<feature type="region of interest" description="Disordered" evidence="13">
    <location>
        <begin position="546"/>
        <end position="587"/>
    </location>
</feature>
<keyword evidence="10" id="KW-0408">Iron</keyword>
<gene>
    <name evidence="15" type="ORF">DPMN_188693</name>
</gene>